<organism evidence="2 3">
    <name type="scientific">Saitozyma podzolica</name>
    <dbReference type="NCBI Taxonomy" id="1890683"/>
    <lineage>
        <taxon>Eukaryota</taxon>
        <taxon>Fungi</taxon>
        <taxon>Dikarya</taxon>
        <taxon>Basidiomycota</taxon>
        <taxon>Agaricomycotina</taxon>
        <taxon>Tremellomycetes</taxon>
        <taxon>Tremellales</taxon>
        <taxon>Trimorphomycetaceae</taxon>
        <taxon>Saitozyma</taxon>
    </lineage>
</organism>
<gene>
    <name evidence="2" type="ORF">EHS25_006716</name>
</gene>
<evidence type="ECO:0000313" key="3">
    <source>
        <dbReference type="Proteomes" id="UP000279259"/>
    </source>
</evidence>
<evidence type="ECO:0000313" key="2">
    <source>
        <dbReference type="EMBL" id="RSH94062.1"/>
    </source>
</evidence>
<proteinExistence type="predicted"/>
<dbReference type="OrthoDB" id="10452176at2759"/>
<keyword evidence="3" id="KW-1185">Reference proteome</keyword>
<dbReference type="EMBL" id="RSCD01000003">
    <property type="protein sequence ID" value="RSH94062.1"/>
    <property type="molecule type" value="Genomic_DNA"/>
</dbReference>
<feature type="compositionally biased region" description="Low complexity" evidence="1">
    <location>
        <begin position="288"/>
        <end position="298"/>
    </location>
</feature>
<dbReference type="AlphaFoldDB" id="A0A427YSK3"/>
<sequence length="884" mass="100314">MKRYDMSHPECPFVFPPQRPLPRHPPLEPRLSPRARKLEGISIFLDMLFKDRALGTLARIMVATYRSDWPIYDLAAQRLYHTVEITRANSTKFTYGLPHIPAHVQGSLLGRYDHEASLGVNVTGEWLDRPDMSEEEEDELLYYVYEYEYYHHIPSRGPGPGLRPRPGPRTRPPNRKLDLLRYTKVLRFTELPTRTFGAYMIGTQFLRGDHTPLFCLQSLSFGPGVLEACREWTGRRLGLVKHPLLRMIDLVDVHHICFDVNAVLDEGISVAGTGTETETDRTGGSGSESGSDSGSDSSVASGMWSDFLDSGLDSDMHLAGGIPGMGVPGALFFETAEARITRERMYDSAEHWAYRYQRLIDTLPLQLPRVTGSVMIHTTFPLRWLPRIEGRAYRIFYTTPLHLLILHLYHVEQWGNALADLAIHWEEHDRVQLRSPPTIDFMIHGYGDRAGSPDAQRAWAFKELLIQRLHDALLRYDLTQLDRVDGVLPHIEKGVSIRSWQKEDPCICCEGLTGEDLARGAREGWGREEVIAGDYDTDYLYPEHSFPPGDNADGSETLGAVERVEEMTASRVGLRGDIAAVTTSVLVLKRVTVLVPIPDPPWHPDPHVRRLRSLAFVRTLLLWEAPSTSTSSRILSLCSLALPFHRVFPRLEHLTIPCSLLVSLPVGSITSAYGNLKGGIKRREAFLRLGHPSLLTVLPFPVHVDPPWRPRGDHKDIGAMADRHCICIWVSEFRLSWPTLELVKWSVNEPDELFLVTGCRNEVRIHHNPQRPYSRKHLAGWVSIVLRQVWALEKVERIQHTTKVRIEAPVDLSSDDIAAVNRTPLRKMYEADLWKDIHEEVVKRMAESKPGLAPFRLNEVDGKTVLKCLEIVITKDQEDTVSDR</sequence>
<feature type="region of interest" description="Disordered" evidence="1">
    <location>
        <begin position="273"/>
        <end position="298"/>
    </location>
</feature>
<accession>A0A427YSK3</accession>
<name>A0A427YSK3_9TREE</name>
<reference evidence="2 3" key="1">
    <citation type="submission" date="2018-11" db="EMBL/GenBank/DDBJ databases">
        <title>Genome sequence of Saitozyma podzolica DSM 27192.</title>
        <authorList>
            <person name="Aliyu H."/>
            <person name="Gorte O."/>
            <person name="Ochsenreither K."/>
        </authorList>
    </citation>
    <scope>NUCLEOTIDE SEQUENCE [LARGE SCALE GENOMIC DNA]</scope>
    <source>
        <strain evidence="2 3">DSM 27192</strain>
    </source>
</reference>
<dbReference type="Proteomes" id="UP000279259">
    <property type="component" value="Unassembled WGS sequence"/>
</dbReference>
<evidence type="ECO:0000256" key="1">
    <source>
        <dbReference type="SAM" id="MobiDB-lite"/>
    </source>
</evidence>
<comment type="caution">
    <text evidence="2">The sequence shown here is derived from an EMBL/GenBank/DDBJ whole genome shotgun (WGS) entry which is preliminary data.</text>
</comment>
<protein>
    <submittedName>
        <fullName evidence="2">Uncharacterized protein</fullName>
    </submittedName>
</protein>